<feature type="region of interest" description="Disordered" evidence="1">
    <location>
        <begin position="112"/>
        <end position="154"/>
    </location>
</feature>
<sequence>IDVRSVRKVYLITYSQADVVRFPTRHSFVEAVLYSFHDTPAKIMHWCCCLEEHPKSGGSHFHMALKLDKNQRWLPSKRFLYERCGISVHFSAIHRNYFSAWKYVTKQDKEFVQNPGHPDLSDGPPKTTRASFANKPHSTGNHVQKKNTKTNRKKRMSSYELGEIVVAKKIKWYTELLAFAREQKLEGKTDVAEFVLNRGSKVVAEVLQTAWDMENSQETLQRQKKSRLQLLYDSLHQERVPDCHGRWVTCAKEVLRANWLLSRNDISVSGFAQSVRTLLEKGRGKHRNIMLIGPTNCAKTFLLNPLNVIYNTFTNPASGSFAWVGAEKAECIFLNDFRWSSSIIPWHDFLLLLEGQLAHLPAPKTHYAKDLTFKSDTPIFATAKGSFVYIRSGVLDELETDMMAVRWKTYSFHYQISSSRQKELPPCGRCFAELIVGDSECSWD</sequence>
<evidence type="ECO:0000313" key="2">
    <source>
        <dbReference type="EMBL" id="CAH3135851.1"/>
    </source>
</evidence>
<accession>A0ABN8P7F9</accession>
<proteinExistence type="predicted"/>
<protein>
    <submittedName>
        <fullName evidence="2">Uncharacterized protein</fullName>
    </submittedName>
</protein>
<name>A0ABN8P7F9_9CNID</name>
<comment type="caution">
    <text evidence="2">The sequence shown here is derived from an EMBL/GenBank/DDBJ whole genome shotgun (WGS) entry which is preliminary data.</text>
</comment>
<dbReference type="Gene3D" id="3.40.50.300">
    <property type="entry name" value="P-loop containing nucleotide triphosphate hydrolases"/>
    <property type="match status" value="1"/>
</dbReference>
<dbReference type="InterPro" id="IPR027417">
    <property type="entry name" value="P-loop_NTPase"/>
</dbReference>
<feature type="compositionally biased region" description="Basic residues" evidence="1">
    <location>
        <begin position="143"/>
        <end position="154"/>
    </location>
</feature>
<evidence type="ECO:0000313" key="3">
    <source>
        <dbReference type="Proteomes" id="UP001159405"/>
    </source>
</evidence>
<feature type="compositionally biased region" description="Polar residues" evidence="1">
    <location>
        <begin position="128"/>
        <end position="142"/>
    </location>
</feature>
<reference evidence="2 3" key="1">
    <citation type="submission" date="2022-05" db="EMBL/GenBank/DDBJ databases">
        <authorList>
            <consortium name="Genoscope - CEA"/>
            <person name="William W."/>
        </authorList>
    </citation>
    <scope>NUCLEOTIDE SEQUENCE [LARGE SCALE GENOMIC DNA]</scope>
</reference>
<organism evidence="2 3">
    <name type="scientific">Porites lobata</name>
    <dbReference type="NCBI Taxonomy" id="104759"/>
    <lineage>
        <taxon>Eukaryota</taxon>
        <taxon>Metazoa</taxon>
        <taxon>Cnidaria</taxon>
        <taxon>Anthozoa</taxon>
        <taxon>Hexacorallia</taxon>
        <taxon>Scleractinia</taxon>
        <taxon>Fungiina</taxon>
        <taxon>Poritidae</taxon>
        <taxon>Porites</taxon>
    </lineage>
</organism>
<gene>
    <name evidence="2" type="ORF">PLOB_00038099</name>
</gene>
<evidence type="ECO:0000256" key="1">
    <source>
        <dbReference type="SAM" id="MobiDB-lite"/>
    </source>
</evidence>
<dbReference type="EMBL" id="CALNXK010000056">
    <property type="protein sequence ID" value="CAH3135851.1"/>
    <property type="molecule type" value="Genomic_DNA"/>
</dbReference>
<dbReference type="Proteomes" id="UP001159405">
    <property type="component" value="Unassembled WGS sequence"/>
</dbReference>
<dbReference type="Gene3D" id="3.40.1310.20">
    <property type="match status" value="1"/>
</dbReference>
<feature type="non-terminal residue" evidence="2">
    <location>
        <position position="1"/>
    </location>
</feature>
<keyword evidence="3" id="KW-1185">Reference proteome</keyword>